<sequence>MKKIATVCISLFFSLNCFAAHHGDAINLEEFSKLQGWDLDAAQISSQKLNDNLYVLFGVGGNIAVSIGNDGVLIVDDQFPAMMPKIKQEIRNLGGGEITYVINTHWHFDHAEGNNAIDPSVTQIVAHSNARSGMRAGGIIDLVSTKYLQQPYPANALPVITHEKGMTLYFNDEIIDLLHYGSAHTSGDSAVIFRKQNAVHFGDIFVTEGYPFIDVSSGGSIDGMITFLENTINQLEPGAIVIPGHGQISTIEDVQTTIEMLKTVRGRISKMIEDGKTLEEVIEARPTKDYDEKYPDWLGNFVNRVYTSLKKEQIL</sequence>
<evidence type="ECO:0000259" key="1">
    <source>
        <dbReference type="SMART" id="SM00849"/>
    </source>
</evidence>
<dbReference type="Pfam" id="PF00753">
    <property type="entry name" value="Lactamase_B"/>
    <property type="match status" value="1"/>
</dbReference>
<accession>A0A381RL03</accession>
<dbReference type="SUPFAM" id="SSF56281">
    <property type="entry name" value="Metallo-hydrolase/oxidoreductase"/>
    <property type="match status" value="1"/>
</dbReference>
<dbReference type="InterPro" id="IPR001279">
    <property type="entry name" value="Metallo-B-lactamas"/>
</dbReference>
<proteinExistence type="predicted"/>
<evidence type="ECO:0000313" key="2">
    <source>
        <dbReference type="EMBL" id="SUZ91629.1"/>
    </source>
</evidence>
<dbReference type="PANTHER" id="PTHR42951">
    <property type="entry name" value="METALLO-BETA-LACTAMASE DOMAIN-CONTAINING"/>
    <property type="match status" value="1"/>
</dbReference>
<organism evidence="2">
    <name type="scientific">marine metagenome</name>
    <dbReference type="NCBI Taxonomy" id="408172"/>
    <lineage>
        <taxon>unclassified sequences</taxon>
        <taxon>metagenomes</taxon>
        <taxon>ecological metagenomes</taxon>
    </lineage>
</organism>
<dbReference type="InterPro" id="IPR036866">
    <property type="entry name" value="RibonucZ/Hydroxyglut_hydro"/>
</dbReference>
<dbReference type="AlphaFoldDB" id="A0A381RL03"/>
<dbReference type="SMART" id="SM00849">
    <property type="entry name" value="Lactamase_B"/>
    <property type="match status" value="1"/>
</dbReference>
<protein>
    <recommendedName>
        <fullName evidence="1">Metallo-beta-lactamase domain-containing protein</fullName>
    </recommendedName>
</protein>
<gene>
    <name evidence="2" type="ORF">METZ01_LOCUS44483</name>
</gene>
<dbReference type="Gene3D" id="3.60.15.10">
    <property type="entry name" value="Ribonuclease Z/Hydroxyacylglutathione hydrolase-like"/>
    <property type="match status" value="1"/>
</dbReference>
<name>A0A381RL03_9ZZZZ</name>
<dbReference type="CDD" id="cd16282">
    <property type="entry name" value="metallo-hydrolase-like_MBL-fold"/>
    <property type="match status" value="1"/>
</dbReference>
<dbReference type="PANTHER" id="PTHR42951:SF4">
    <property type="entry name" value="ACYL-COENZYME A THIOESTERASE MBLAC2"/>
    <property type="match status" value="1"/>
</dbReference>
<feature type="domain" description="Metallo-beta-lactamase" evidence="1">
    <location>
        <begin position="60"/>
        <end position="245"/>
    </location>
</feature>
<reference evidence="2" key="1">
    <citation type="submission" date="2018-05" db="EMBL/GenBank/DDBJ databases">
        <authorList>
            <person name="Lanie J.A."/>
            <person name="Ng W.-L."/>
            <person name="Kazmierczak K.M."/>
            <person name="Andrzejewski T.M."/>
            <person name="Davidsen T.M."/>
            <person name="Wayne K.J."/>
            <person name="Tettelin H."/>
            <person name="Glass J.I."/>
            <person name="Rusch D."/>
            <person name="Podicherti R."/>
            <person name="Tsui H.-C.T."/>
            <person name="Winkler M.E."/>
        </authorList>
    </citation>
    <scope>NUCLEOTIDE SEQUENCE</scope>
</reference>
<dbReference type="EMBL" id="UINC01001990">
    <property type="protein sequence ID" value="SUZ91629.1"/>
    <property type="molecule type" value="Genomic_DNA"/>
</dbReference>
<dbReference type="InterPro" id="IPR050855">
    <property type="entry name" value="NDM-1-like"/>
</dbReference>